<dbReference type="PROSITE" id="PS50016">
    <property type="entry name" value="ZF_PHD_2"/>
    <property type="match status" value="1"/>
</dbReference>
<dbReference type="InterPro" id="IPR041664">
    <property type="entry name" value="AAA_16"/>
</dbReference>
<dbReference type="OrthoDB" id="343623at2759"/>
<dbReference type="GO" id="GO:0008270">
    <property type="term" value="F:zinc ion binding"/>
    <property type="evidence" value="ECO:0007669"/>
    <property type="project" value="UniProtKB-KW"/>
</dbReference>
<feature type="region of interest" description="Disordered" evidence="10">
    <location>
        <begin position="155"/>
        <end position="224"/>
    </location>
</feature>
<organism evidence="13">
    <name type="scientific">Grosmannia clavigera (strain kw1407 / UAMH 11150)</name>
    <name type="common">Blue stain fungus</name>
    <name type="synonym">Graphiocladiella clavigera</name>
    <dbReference type="NCBI Taxonomy" id="655863"/>
    <lineage>
        <taxon>Eukaryota</taxon>
        <taxon>Fungi</taxon>
        <taxon>Dikarya</taxon>
        <taxon>Ascomycota</taxon>
        <taxon>Pezizomycotina</taxon>
        <taxon>Sordariomycetes</taxon>
        <taxon>Sordariomycetidae</taxon>
        <taxon>Ophiostomatales</taxon>
        <taxon>Ophiostomataceae</taxon>
        <taxon>Leptographium</taxon>
    </lineage>
</organism>
<dbReference type="eggNOG" id="KOG2228">
    <property type="taxonomic scope" value="Eukaryota"/>
</dbReference>
<keyword evidence="8" id="KW-0539">Nucleus</keyword>
<reference evidence="12 13" key="1">
    <citation type="journal article" date="2011" name="Proc. Natl. Acad. Sci. U.S.A.">
        <title>Genome and transcriptome analyses of the mountain pine beetle-fungal symbiont Grosmannia clavigera, a lodgepole pine pathogen.</title>
        <authorList>
            <person name="DiGuistini S."/>
            <person name="Wang Y."/>
            <person name="Liao N.Y."/>
            <person name="Taylor G."/>
            <person name="Tanguay P."/>
            <person name="Feau N."/>
            <person name="Henrissat B."/>
            <person name="Chan S.K."/>
            <person name="Hesse-Orce U."/>
            <person name="Alamouti S.M."/>
            <person name="Tsui C.K.M."/>
            <person name="Docking R.T."/>
            <person name="Levasseur A."/>
            <person name="Haridas S."/>
            <person name="Robertson G."/>
            <person name="Birol I."/>
            <person name="Holt R.A."/>
            <person name="Marra M.A."/>
            <person name="Hamelin R.C."/>
            <person name="Hirst M."/>
            <person name="Jones S.J.M."/>
            <person name="Bohlmann J."/>
            <person name="Breuil C."/>
        </authorList>
    </citation>
    <scope>NUCLEOTIDE SEQUENCE [LARGE SCALE GENOMIC DNA]</scope>
    <source>
        <strain evidence="13">kw1407 / UAMH 11150</strain>
    </source>
</reference>
<name>F0XUU2_GROCL</name>
<dbReference type="eggNOG" id="KOG0954">
    <property type="taxonomic scope" value="Eukaryota"/>
</dbReference>
<dbReference type="EMBL" id="GL630006">
    <property type="protein sequence ID" value="EFW98572.1"/>
    <property type="molecule type" value="Genomic_DNA"/>
</dbReference>
<dbReference type="AlphaFoldDB" id="F0XUU2"/>
<evidence type="ECO:0000256" key="5">
    <source>
        <dbReference type="ARBA" id="ARBA00022771"/>
    </source>
</evidence>
<dbReference type="SUPFAM" id="SSF52540">
    <property type="entry name" value="P-loop containing nucleoside triphosphate hydrolases"/>
    <property type="match status" value="1"/>
</dbReference>
<protein>
    <submittedName>
        <fullName evidence="12">Origin recognition complex subunit</fullName>
    </submittedName>
</protein>
<comment type="subcellular location">
    <subcellularLocation>
        <location evidence="1">Nucleus</location>
    </subcellularLocation>
</comment>
<sequence>MSGRNRKRARADEDAEMADDAAPMAAGSPFAKKRLRLASAAAALTAAPTTPQTPRTVHTIASAITGALAYGANQVRRTECELDGTRREKGEAYDAYDEYDVDQNKDTLVDSAVGSTTPSRRKKRDPLGNLAIDGTDRLKSGLDLGLSRSQRVRNTLKKFEERVQGGGGGRSRARDRTSGTATAATRPKSPVKARTVLRGKPESVKEGQEKMQRDQNDNDDDDDDEVCAICGKPESEPPNEILFCDRCDLAVHQQCYDVPVIPVGDWLCKTCTSGGVAEGVAESGVPLQPKAEFAQQKPPSQTIAHFEQHLQGLQRVLLDRCTGRRRLRLRGQDEACDKVRQLVEQTVVAGEGNSMLVIGARGIGKTALVETVLDRMATEHGDAFHVVRLSGFVHTDDRLALREIWRQLGREMAVEDEVVSKTTSHADTLASLLALLSHPSEMGEAVTTDSSSADPNSAVTSRSVIFVMDEFDLFATHPRQTLLYNLFDIAQARKAPIAVLGLTTKIDVVESLEKRVKSRFSHRYVYLSLPRSLPDYWDVCRQGLVVDDEDDARREHMDTALAGFSAFQQWWNQMIENRRREPALQSQLEFHYHSSKSVPAFWTACIMPLAAVSAAAPRLQMPAVGSDSTTPIGSLEAPDSKLQLLASLSELELALLIAAARLDIVLSTDTVNFAMAYDEYVSLMGKQRVQSSLASSAPAIGAAVAAATRRTPGRPAGSSSGSGIVVGGGARVWGRGVAARAWERLASLGLLLPAGLGGAGGAGATGGLEGRSMWRAEVALEEIPAAKGIRLGTMLSRWCKEI</sequence>
<keyword evidence="3" id="KW-0235">DNA replication</keyword>
<dbReference type="PANTHER" id="PTHR12087:SF0">
    <property type="entry name" value="ORIGIN RECOGNITION COMPLEX SUBUNIT 4"/>
    <property type="match status" value="1"/>
</dbReference>
<evidence type="ECO:0000256" key="4">
    <source>
        <dbReference type="ARBA" id="ARBA00022723"/>
    </source>
</evidence>
<dbReference type="FunFam" id="3.40.50.300:FF:001597">
    <property type="entry name" value="Origin recognition complex subunit Orc4"/>
    <property type="match status" value="1"/>
</dbReference>
<keyword evidence="5 9" id="KW-0863">Zinc-finger</keyword>
<evidence type="ECO:0000256" key="7">
    <source>
        <dbReference type="ARBA" id="ARBA00023125"/>
    </source>
</evidence>
<proteinExistence type="inferred from homology"/>
<dbReference type="SMART" id="SM00249">
    <property type="entry name" value="PHD"/>
    <property type="match status" value="1"/>
</dbReference>
<accession>F0XUU2</accession>
<keyword evidence="4" id="KW-0479">Metal-binding</keyword>
<dbReference type="PANTHER" id="PTHR12087">
    <property type="entry name" value="ORIGIN RECOGNITION COMPLEX SUBUNIT 4"/>
    <property type="match status" value="1"/>
</dbReference>
<dbReference type="InterPro" id="IPR011011">
    <property type="entry name" value="Znf_FYVE_PHD"/>
</dbReference>
<dbReference type="STRING" id="655863.F0XUU2"/>
<evidence type="ECO:0000256" key="3">
    <source>
        <dbReference type="ARBA" id="ARBA00022705"/>
    </source>
</evidence>
<dbReference type="Gene3D" id="3.40.50.300">
    <property type="entry name" value="P-loop containing nucleotide triphosphate hydrolases"/>
    <property type="match status" value="1"/>
</dbReference>
<dbReference type="HOGENOM" id="CLU_007115_1_2_1"/>
<dbReference type="InterPro" id="IPR019787">
    <property type="entry name" value="Znf_PHD-finger"/>
</dbReference>
<dbReference type="InParanoid" id="F0XUU2"/>
<evidence type="ECO:0000256" key="10">
    <source>
        <dbReference type="SAM" id="MobiDB-lite"/>
    </source>
</evidence>
<gene>
    <name evidence="12" type="ORF">CMQ_4424</name>
</gene>
<dbReference type="Pfam" id="PF13191">
    <property type="entry name" value="AAA_16"/>
    <property type="match status" value="1"/>
</dbReference>
<evidence type="ECO:0000256" key="8">
    <source>
        <dbReference type="ARBA" id="ARBA00023242"/>
    </source>
</evidence>
<dbReference type="InterPro" id="IPR013083">
    <property type="entry name" value="Znf_RING/FYVE/PHD"/>
</dbReference>
<evidence type="ECO:0000313" key="13">
    <source>
        <dbReference type="Proteomes" id="UP000007796"/>
    </source>
</evidence>
<evidence type="ECO:0000313" key="12">
    <source>
        <dbReference type="EMBL" id="EFW98572.1"/>
    </source>
</evidence>
<dbReference type="InterPro" id="IPR016527">
    <property type="entry name" value="ORC4"/>
</dbReference>
<feature type="region of interest" description="Disordered" evidence="10">
    <location>
        <begin position="110"/>
        <end position="141"/>
    </location>
</feature>
<feature type="domain" description="PHD-type" evidence="11">
    <location>
        <begin position="224"/>
        <end position="274"/>
    </location>
</feature>
<evidence type="ECO:0000259" key="11">
    <source>
        <dbReference type="PROSITE" id="PS50016"/>
    </source>
</evidence>
<dbReference type="InterPro" id="IPR019786">
    <property type="entry name" value="Zinc_finger_PHD-type_CS"/>
</dbReference>
<dbReference type="GeneID" id="25977634"/>
<dbReference type="GO" id="GO:0006270">
    <property type="term" value="P:DNA replication initiation"/>
    <property type="evidence" value="ECO:0007669"/>
    <property type="project" value="TreeGrafter"/>
</dbReference>
<dbReference type="Pfam" id="PF14629">
    <property type="entry name" value="ORC4_C"/>
    <property type="match status" value="1"/>
</dbReference>
<evidence type="ECO:0000256" key="1">
    <source>
        <dbReference type="ARBA" id="ARBA00004123"/>
    </source>
</evidence>
<dbReference type="FunCoup" id="F0XUU2">
    <property type="interactions" value="621"/>
</dbReference>
<feature type="region of interest" description="Disordered" evidence="10">
    <location>
        <begin position="1"/>
        <end position="25"/>
    </location>
</feature>
<dbReference type="Proteomes" id="UP000007796">
    <property type="component" value="Unassembled WGS sequence"/>
</dbReference>
<dbReference type="InterPro" id="IPR032705">
    <property type="entry name" value="ORC4_C"/>
</dbReference>
<dbReference type="Gene3D" id="3.30.40.10">
    <property type="entry name" value="Zinc/RING finger domain, C3HC4 (zinc finger)"/>
    <property type="match status" value="1"/>
</dbReference>
<dbReference type="PROSITE" id="PS01359">
    <property type="entry name" value="ZF_PHD_1"/>
    <property type="match status" value="1"/>
</dbReference>
<keyword evidence="7" id="KW-0238">DNA-binding</keyword>
<evidence type="ECO:0000256" key="6">
    <source>
        <dbReference type="ARBA" id="ARBA00022833"/>
    </source>
</evidence>
<dbReference type="Pfam" id="PF13831">
    <property type="entry name" value="PHD_2"/>
    <property type="match status" value="1"/>
</dbReference>
<evidence type="ECO:0000256" key="2">
    <source>
        <dbReference type="ARBA" id="ARBA00005334"/>
    </source>
</evidence>
<dbReference type="SUPFAM" id="SSF57903">
    <property type="entry name" value="FYVE/PHD zinc finger"/>
    <property type="match status" value="1"/>
</dbReference>
<comment type="similarity">
    <text evidence="2">Belongs to the ORC4 family.</text>
</comment>
<dbReference type="InterPro" id="IPR001965">
    <property type="entry name" value="Znf_PHD"/>
</dbReference>
<keyword evidence="13" id="KW-1185">Reference proteome</keyword>
<feature type="compositionally biased region" description="Basic and acidic residues" evidence="10">
    <location>
        <begin position="199"/>
        <end position="216"/>
    </location>
</feature>
<dbReference type="InterPro" id="IPR027417">
    <property type="entry name" value="P-loop_NTPase"/>
</dbReference>
<dbReference type="GO" id="GO:0003688">
    <property type="term" value="F:DNA replication origin binding"/>
    <property type="evidence" value="ECO:0007669"/>
    <property type="project" value="TreeGrafter"/>
</dbReference>
<dbReference type="RefSeq" id="XP_014168055.1">
    <property type="nucleotide sequence ID" value="XM_014312580.1"/>
</dbReference>
<dbReference type="GO" id="GO:0005664">
    <property type="term" value="C:nuclear origin of replication recognition complex"/>
    <property type="evidence" value="ECO:0007669"/>
    <property type="project" value="TreeGrafter"/>
</dbReference>
<keyword evidence="6" id="KW-0862">Zinc</keyword>
<evidence type="ECO:0000256" key="9">
    <source>
        <dbReference type="PROSITE-ProRule" id="PRU00146"/>
    </source>
</evidence>
<dbReference type="CDD" id="cd15492">
    <property type="entry name" value="PHD_BRPF_JADE_like"/>
    <property type="match status" value="1"/>
</dbReference>